<dbReference type="SUPFAM" id="SSF56219">
    <property type="entry name" value="DNase I-like"/>
    <property type="match status" value="1"/>
</dbReference>
<proteinExistence type="predicted"/>
<dbReference type="GO" id="GO:0003677">
    <property type="term" value="F:DNA binding"/>
    <property type="evidence" value="ECO:0007669"/>
    <property type="project" value="InterPro"/>
</dbReference>
<gene>
    <name evidence="1" type="ORF">MTR67_002227</name>
</gene>
<reference evidence="1" key="1">
    <citation type="submission" date="2023-08" db="EMBL/GenBank/DDBJ databases">
        <title>A de novo genome assembly of Solanum verrucosum Schlechtendal, a Mexican diploid species geographically isolated from the other diploid A-genome species in potato relatives.</title>
        <authorList>
            <person name="Hosaka K."/>
        </authorList>
    </citation>
    <scope>NUCLEOTIDE SEQUENCE</scope>
    <source>
        <tissue evidence="1">Young leaves</tissue>
    </source>
</reference>
<dbReference type="EMBL" id="CP133612">
    <property type="protein sequence ID" value="WMV08842.1"/>
    <property type="molecule type" value="Genomic_DNA"/>
</dbReference>
<dbReference type="InterPro" id="IPR036691">
    <property type="entry name" value="Endo/exonu/phosph_ase_sf"/>
</dbReference>
<dbReference type="GO" id="GO:0006281">
    <property type="term" value="P:DNA repair"/>
    <property type="evidence" value="ECO:0007669"/>
    <property type="project" value="InterPro"/>
</dbReference>
<protein>
    <submittedName>
        <fullName evidence="1">Uncharacterized protein</fullName>
    </submittedName>
</protein>
<organism evidence="1 2">
    <name type="scientific">Solanum verrucosum</name>
    <dbReference type="NCBI Taxonomy" id="315347"/>
    <lineage>
        <taxon>Eukaryota</taxon>
        <taxon>Viridiplantae</taxon>
        <taxon>Streptophyta</taxon>
        <taxon>Embryophyta</taxon>
        <taxon>Tracheophyta</taxon>
        <taxon>Spermatophyta</taxon>
        <taxon>Magnoliopsida</taxon>
        <taxon>eudicotyledons</taxon>
        <taxon>Gunneridae</taxon>
        <taxon>Pentapetalae</taxon>
        <taxon>asterids</taxon>
        <taxon>lamiids</taxon>
        <taxon>Solanales</taxon>
        <taxon>Solanaceae</taxon>
        <taxon>Solanoideae</taxon>
        <taxon>Solaneae</taxon>
        <taxon>Solanum</taxon>
    </lineage>
</organism>
<dbReference type="GO" id="GO:0004519">
    <property type="term" value="F:endonuclease activity"/>
    <property type="evidence" value="ECO:0007669"/>
    <property type="project" value="InterPro"/>
</dbReference>
<name>A0AAF0T5Q2_SOLVR</name>
<evidence type="ECO:0000313" key="2">
    <source>
        <dbReference type="Proteomes" id="UP001234989"/>
    </source>
</evidence>
<dbReference type="Proteomes" id="UP001234989">
    <property type="component" value="Chromosome 1"/>
</dbReference>
<dbReference type="InterPro" id="IPR020847">
    <property type="entry name" value="AP_endonuclease_F1_BS"/>
</dbReference>
<dbReference type="PROSITE" id="PS00726">
    <property type="entry name" value="AP_NUCLEASE_F1_1"/>
    <property type="match status" value="1"/>
</dbReference>
<keyword evidence="2" id="KW-1185">Reference proteome</keyword>
<accession>A0AAF0T5Q2</accession>
<evidence type="ECO:0000313" key="1">
    <source>
        <dbReference type="EMBL" id="WMV08842.1"/>
    </source>
</evidence>
<dbReference type="Gene3D" id="3.60.10.10">
    <property type="entry name" value="Endonuclease/exonuclease/phosphatase"/>
    <property type="match status" value="1"/>
</dbReference>
<dbReference type="AlphaFoldDB" id="A0AAF0T5Q2"/>
<sequence length="200" mass="22643">MPPDPTETVQASGSELVSMRSEEQFQIVKQIEDEAVPINMKMPTEGNDQELNTSEWVQQHITKLTAELGIDFQGCEEKAKELFKKIDSNKQQNGETQNILRTWKADIVCLQETKVREDIAELVKEVWGTGGSILFNWRLVKLGEELSLCGIRGIGKEWLVVLACTQCLAVLLEKKQVLDWHLTGVYAPNGRVEREETWGS</sequence>